<comment type="function">
    <text evidence="2">Non-catalytic component of the proteasome.</text>
</comment>
<name>A0AAI9SV38_9ASCO</name>
<reference evidence="3" key="1">
    <citation type="journal article" date="2022" name="DNA Res.">
        <title>Genome analysis of five recently described species of the CUG-Ser clade uncovers Candida theae as a new hybrid lineage with pathogenic potential in the Candida parapsilosis species complex.</title>
        <authorList>
            <person name="Mixao V."/>
            <person name="Del Olmo V."/>
            <person name="Hegedusova E."/>
            <person name="Saus E."/>
            <person name="Pryszcz L."/>
            <person name="Cillingova A."/>
            <person name="Nosek J."/>
            <person name="Gabaldon T."/>
        </authorList>
    </citation>
    <scope>NUCLEOTIDE SEQUENCE</scope>
    <source>
        <strain evidence="3">CBS 10844</strain>
    </source>
</reference>
<evidence type="ECO:0000313" key="3">
    <source>
        <dbReference type="EMBL" id="KAI3403603.1"/>
    </source>
</evidence>
<dbReference type="GO" id="GO:0010499">
    <property type="term" value="P:proteasomal ubiquitin-independent protein catabolic process"/>
    <property type="evidence" value="ECO:0007669"/>
    <property type="project" value="UniProtKB-ARBA"/>
</dbReference>
<dbReference type="PANTHER" id="PTHR32194">
    <property type="entry name" value="METALLOPROTEASE TLDD"/>
    <property type="match status" value="1"/>
</dbReference>
<sequence length="284" mass="32589">MNHEPYHWGRPLDEIYGPYNHRISQANNAEFIDYNHHSLHQQSFPKMNTQQPIITGTSIVASKFANGIIMAADNVGSYGSLLRFNNLERLIKIGSETVVGISGDISDLQYIERLLDELEIEEEVYDNEEGDFLRAPNVHEYLSRVMYNRRSRMNPLWNSIVVGGFDKDRKPFLKYVDLLGVTYHASTIATGFGSHLAIPLLRNAIPDDKDYVKVKEDEIKKVVDDCMRVLFYRDARSGESFSRVVIKLDEESGKLDFDFEKGVKVGNQSWRFAKDIRGYASKQQ</sequence>
<dbReference type="RefSeq" id="XP_049179350.1">
    <property type="nucleotide sequence ID" value="XM_049325002.1"/>
</dbReference>
<dbReference type="PIRSF" id="PIRSF001213">
    <property type="entry name" value="Psome_endopept_beta"/>
    <property type="match status" value="1"/>
</dbReference>
<dbReference type="GO" id="GO:0005737">
    <property type="term" value="C:cytoplasm"/>
    <property type="evidence" value="ECO:0007669"/>
    <property type="project" value="UniProtKB-SubCell"/>
</dbReference>
<dbReference type="InterPro" id="IPR016295">
    <property type="entry name" value="Proteasome_beta4"/>
</dbReference>
<dbReference type="GeneID" id="73381263"/>
<evidence type="ECO:0000256" key="1">
    <source>
        <dbReference type="ARBA" id="ARBA00023242"/>
    </source>
</evidence>
<proteinExistence type="inferred from homology"/>
<dbReference type="CDD" id="cd03760">
    <property type="entry name" value="proteasome_beta_type_4"/>
    <property type="match status" value="1"/>
</dbReference>
<gene>
    <name evidence="3" type="ORF">KGF56_003648</name>
</gene>
<dbReference type="FunFam" id="3.60.20.10:FF:000070">
    <property type="entry name" value="Proteasome subunit beta"/>
    <property type="match status" value="1"/>
</dbReference>
<keyword evidence="1 2" id="KW-0539">Nucleus</keyword>
<keyword evidence="4" id="KW-1185">Reference proteome</keyword>
<dbReference type="PROSITE" id="PS51476">
    <property type="entry name" value="PROTEASOME_BETA_2"/>
    <property type="match status" value="1"/>
</dbReference>
<comment type="subcellular location">
    <subcellularLocation>
        <location evidence="2">Cytoplasm</location>
    </subcellularLocation>
    <subcellularLocation>
        <location evidence="2">Nucleus</location>
    </subcellularLocation>
</comment>
<dbReference type="GO" id="GO:0005634">
    <property type="term" value="C:nucleus"/>
    <property type="evidence" value="ECO:0007669"/>
    <property type="project" value="UniProtKB-SubCell"/>
</dbReference>
<dbReference type="Proteomes" id="UP001202479">
    <property type="component" value="Unassembled WGS sequence"/>
</dbReference>
<evidence type="ECO:0000313" key="4">
    <source>
        <dbReference type="Proteomes" id="UP001202479"/>
    </source>
</evidence>
<keyword evidence="2" id="KW-0647">Proteasome</keyword>
<keyword evidence="2" id="KW-0963">Cytoplasm</keyword>
<organism evidence="3 4">
    <name type="scientific">Candida oxycetoniae</name>
    <dbReference type="NCBI Taxonomy" id="497107"/>
    <lineage>
        <taxon>Eukaryota</taxon>
        <taxon>Fungi</taxon>
        <taxon>Dikarya</taxon>
        <taxon>Ascomycota</taxon>
        <taxon>Saccharomycotina</taxon>
        <taxon>Pichiomycetes</taxon>
        <taxon>Debaryomycetaceae</taxon>
        <taxon>Candida/Lodderomyces clade</taxon>
        <taxon>Candida</taxon>
    </lineage>
</organism>
<dbReference type="GO" id="GO:0043161">
    <property type="term" value="P:proteasome-mediated ubiquitin-dependent protein catabolic process"/>
    <property type="evidence" value="ECO:0007669"/>
    <property type="project" value="UniProtKB-ARBA"/>
</dbReference>
<accession>A0AAI9SV38</accession>
<dbReference type="SUPFAM" id="SSF56235">
    <property type="entry name" value="N-terminal nucleophile aminohydrolases (Ntn hydrolases)"/>
    <property type="match status" value="1"/>
</dbReference>
<comment type="similarity">
    <text evidence="2">Belongs to the peptidase T1B family.</text>
</comment>
<dbReference type="AlphaFoldDB" id="A0AAI9SV38"/>
<dbReference type="GO" id="GO:0019774">
    <property type="term" value="C:proteasome core complex, beta-subunit complex"/>
    <property type="evidence" value="ECO:0007669"/>
    <property type="project" value="UniProtKB-UniRule"/>
</dbReference>
<dbReference type="InterPro" id="IPR029055">
    <property type="entry name" value="Ntn_hydrolases_N"/>
</dbReference>
<dbReference type="Gene3D" id="3.60.20.10">
    <property type="entry name" value="Glutamine Phosphoribosylpyrophosphate, subunit 1, domain 1"/>
    <property type="match status" value="1"/>
</dbReference>
<dbReference type="InterPro" id="IPR001353">
    <property type="entry name" value="Proteasome_sua/b"/>
</dbReference>
<comment type="caution">
    <text evidence="3">The sequence shown here is derived from an EMBL/GenBank/DDBJ whole genome shotgun (WGS) entry which is preliminary data.</text>
</comment>
<dbReference type="InterPro" id="IPR023333">
    <property type="entry name" value="Proteasome_suB-type"/>
</dbReference>
<dbReference type="EMBL" id="JAHUZD010000124">
    <property type="protein sequence ID" value="KAI3403603.1"/>
    <property type="molecule type" value="Genomic_DNA"/>
</dbReference>
<dbReference type="Pfam" id="PF00227">
    <property type="entry name" value="Proteasome"/>
    <property type="match status" value="1"/>
</dbReference>
<protein>
    <recommendedName>
        <fullName evidence="2">Proteasome subunit beta</fullName>
    </recommendedName>
</protein>
<evidence type="ECO:0000256" key="2">
    <source>
        <dbReference type="PIRNR" id="PIRNR001213"/>
    </source>
</evidence>
<dbReference type="PANTHER" id="PTHR32194:SF6">
    <property type="entry name" value="PROTEASOME SUBUNIT BETA"/>
    <property type="match status" value="1"/>
</dbReference>